<dbReference type="GO" id="GO:0016491">
    <property type="term" value="F:oxidoreductase activity"/>
    <property type="evidence" value="ECO:0007669"/>
    <property type="project" value="UniProtKB-KW"/>
</dbReference>
<keyword evidence="3" id="KW-0520">NAD</keyword>
<feature type="domain" description="Ketoreductase" evidence="4">
    <location>
        <begin position="8"/>
        <end position="195"/>
    </location>
</feature>
<evidence type="ECO:0000313" key="5">
    <source>
        <dbReference type="EMBL" id="MXP42851.1"/>
    </source>
</evidence>
<name>A0A845AUY6_9SPHN</name>
<comment type="similarity">
    <text evidence="1">Belongs to the short-chain dehydrogenases/reductases (SDR) family.</text>
</comment>
<organism evidence="5 6">
    <name type="scientific">Allopontixanthobacter sediminis</name>
    <dbReference type="NCBI Taxonomy" id="1689985"/>
    <lineage>
        <taxon>Bacteria</taxon>
        <taxon>Pseudomonadati</taxon>
        <taxon>Pseudomonadota</taxon>
        <taxon>Alphaproteobacteria</taxon>
        <taxon>Sphingomonadales</taxon>
        <taxon>Erythrobacteraceae</taxon>
        <taxon>Allopontixanthobacter</taxon>
    </lineage>
</organism>
<evidence type="ECO:0000256" key="1">
    <source>
        <dbReference type="ARBA" id="ARBA00006484"/>
    </source>
</evidence>
<dbReference type="CDD" id="cd05233">
    <property type="entry name" value="SDR_c"/>
    <property type="match status" value="1"/>
</dbReference>
<evidence type="ECO:0000256" key="3">
    <source>
        <dbReference type="ARBA" id="ARBA00023027"/>
    </source>
</evidence>
<dbReference type="SUPFAM" id="SSF51735">
    <property type="entry name" value="NAD(P)-binding Rossmann-fold domains"/>
    <property type="match status" value="1"/>
</dbReference>
<evidence type="ECO:0000259" key="4">
    <source>
        <dbReference type="SMART" id="SM00822"/>
    </source>
</evidence>
<dbReference type="PANTHER" id="PTHR24321">
    <property type="entry name" value="DEHYDROGENASES, SHORT CHAIN"/>
    <property type="match status" value="1"/>
</dbReference>
<proteinExistence type="inferred from homology"/>
<keyword evidence="6" id="KW-1185">Reference proteome</keyword>
<dbReference type="SMART" id="SM00822">
    <property type="entry name" value="PKS_KR"/>
    <property type="match status" value="1"/>
</dbReference>
<evidence type="ECO:0000256" key="2">
    <source>
        <dbReference type="ARBA" id="ARBA00023002"/>
    </source>
</evidence>
<reference evidence="5 6" key="1">
    <citation type="submission" date="2019-12" db="EMBL/GenBank/DDBJ databases">
        <title>Genomic-based taxomic classification of the family Erythrobacteraceae.</title>
        <authorList>
            <person name="Xu L."/>
        </authorList>
    </citation>
    <scope>NUCLEOTIDE SEQUENCE [LARGE SCALE GENOMIC DNA]</scope>
    <source>
        <strain evidence="5 6">KCTC 42453</strain>
    </source>
</reference>
<sequence length="254" mass="26538">MKKHRRHAMVIGASSKGGLGEAVARRLAADGCRVTVASRNTAALDSLAAELGGASIACDITEEASIEAMIATSGPIDILINAAGTTEAGSLARIERERVDAQMAVHYTANVLLLKHAMRVMPSGSAIILFSSLVARLPGAGLTTYSCAKAAMDQLVRIAAIELGSRNIRINAVAPGFSQTPMTKSIFDAPEIRDLYLSDVPLEGRGVTPDEVAAATAWLADPACFMTGEIIQLSGGAQLGRLPTARELKQARNS</sequence>
<dbReference type="EMBL" id="WTYL01000001">
    <property type="protein sequence ID" value="MXP42851.1"/>
    <property type="molecule type" value="Genomic_DNA"/>
</dbReference>
<dbReference type="InterPro" id="IPR020904">
    <property type="entry name" value="Sc_DH/Rdtase_CS"/>
</dbReference>
<dbReference type="InterPro" id="IPR036291">
    <property type="entry name" value="NAD(P)-bd_dom_sf"/>
</dbReference>
<dbReference type="PRINTS" id="PR00081">
    <property type="entry name" value="GDHRDH"/>
</dbReference>
<accession>A0A845AUY6</accession>
<dbReference type="PROSITE" id="PS00061">
    <property type="entry name" value="ADH_SHORT"/>
    <property type="match status" value="1"/>
</dbReference>
<gene>
    <name evidence="5" type="ORF">GRI65_00100</name>
</gene>
<dbReference type="InterPro" id="IPR057326">
    <property type="entry name" value="KR_dom"/>
</dbReference>
<dbReference type="Proteomes" id="UP000431922">
    <property type="component" value="Unassembled WGS sequence"/>
</dbReference>
<dbReference type="OrthoDB" id="7432199at2"/>
<dbReference type="InterPro" id="IPR002347">
    <property type="entry name" value="SDR_fam"/>
</dbReference>
<dbReference type="AlphaFoldDB" id="A0A845AUY6"/>
<comment type="caution">
    <text evidence="5">The sequence shown here is derived from an EMBL/GenBank/DDBJ whole genome shotgun (WGS) entry which is preliminary data.</text>
</comment>
<dbReference type="RefSeq" id="WP_160754517.1">
    <property type="nucleotide sequence ID" value="NZ_WTYL01000001.1"/>
</dbReference>
<dbReference type="PANTHER" id="PTHR24321:SF8">
    <property type="entry name" value="ESTRADIOL 17-BETA-DEHYDROGENASE 8-RELATED"/>
    <property type="match status" value="1"/>
</dbReference>
<keyword evidence="2" id="KW-0560">Oxidoreductase</keyword>
<dbReference type="Gene3D" id="3.40.50.720">
    <property type="entry name" value="NAD(P)-binding Rossmann-like Domain"/>
    <property type="match status" value="1"/>
</dbReference>
<evidence type="ECO:0000313" key="6">
    <source>
        <dbReference type="Proteomes" id="UP000431922"/>
    </source>
</evidence>
<protein>
    <submittedName>
        <fullName evidence="5">SDR family oxidoreductase</fullName>
    </submittedName>
</protein>
<dbReference type="Pfam" id="PF13561">
    <property type="entry name" value="adh_short_C2"/>
    <property type="match status" value="1"/>
</dbReference>